<evidence type="ECO:0000313" key="1">
    <source>
        <dbReference type="EMBL" id="VDK20408.1"/>
    </source>
</evidence>
<dbReference type="WBParaSite" id="ASIM_0000283801-mRNA-1">
    <property type="protein sequence ID" value="ASIM_0000283801-mRNA-1"/>
    <property type="gene ID" value="ASIM_0000283801"/>
</dbReference>
<name>A0A0M3J5K7_ANISI</name>
<organism evidence="3">
    <name type="scientific">Anisakis simplex</name>
    <name type="common">Herring worm</name>
    <dbReference type="NCBI Taxonomy" id="6269"/>
    <lineage>
        <taxon>Eukaryota</taxon>
        <taxon>Metazoa</taxon>
        <taxon>Ecdysozoa</taxon>
        <taxon>Nematoda</taxon>
        <taxon>Chromadorea</taxon>
        <taxon>Rhabditida</taxon>
        <taxon>Spirurina</taxon>
        <taxon>Ascaridomorpha</taxon>
        <taxon>Ascaridoidea</taxon>
        <taxon>Anisakidae</taxon>
        <taxon>Anisakis</taxon>
        <taxon>Anisakis simplex complex</taxon>
    </lineage>
</organism>
<evidence type="ECO:0000313" key="3">
    <source>
        <dbReference type="WBParaSite" id="ASIM_0000283801-mRNA-1"/>
    </source>
</evidence>
<reference evidence="1 2" key="2">
    <citation type="submission" date="2018-11" db="EMBL/GenBank/DDBJ databases">
        <authorList>
            <consortium name="Pathogen Informatics"/>
        </authorList>
    </citation>
    <scope>NUCLEOTIDE SEQUENCE [LARGE SCALE GENOMIC DNA]</scope>
</reference>
<dbReference type="Proteomes" id="UP000267096">
    <property type="component" value="Unassembled WGS sequence"/>
</dbReference>
<evidence type="ECO:0000313" key="2">
    <source>
        <dbReference type="Proteomes" id="UP000267096"/>
    </source>
</evidence>
<gene>
    <name evidence="1" type="ORF">ASIM_LOCUS2690</name>
</gene>
<accession>A0A0M3J5K7</accession>
<dbReference type="AlphaFoldDB" id="A0A0M3J5K7"/>
<protein>
    <submittedName>
        <fullName evidence="3">Recombinase</fullName>
    </submittedName>
</protein>
<dbReference type="EMBL" id="UYRR01003740">
    <property type="protein sequence ID" value="VDK20408.1"/>
    <property type="molecule type" value="Genomic_DNA"/>
</dbReference>
<proteinExistence type="predicted"/>
<reference evidence="3" key="1">
    <citation type="submission" date="2017-02" db="UniProtKB">
        <authorList>
            <consortium name="WormBaseParasite"/>
        </authorList>
    </citation>
    <scope>IDENTIFICATION</scope>
</reference>
<sequence>MELQEECKQANLAGMALDRAQWGKESGNEVN</sequence>
<keyword evidence="2" id="KW-1185">Reference proteome</keyword>